<name>A0A4Q8QE36_9FLAO</name>
<feature type="region of interest" description="Disordered" evidence="1">
    <location>
        <begin position="137"/>
        <end position="194"/>
    </location>
</feature>
<feature type="chain" id="PRO_5020407525" evidence="2">
    <location>
        <begin position="25"/>
        <end position="609"/>
    </location>
</feature>
<dbReference type="Proteomes" id="UP000291981">
    <property type="component" value="Unassembled WGS sequence"/>
</dbReference>
<feature type="compositionally biased region" description="Acidic residues" evidence="1">
    <location>
        <begin position="108"/>
        <end position="118"/>
    </location>
</feature>
<proteinExistence type="predicted"/>
<evidence type="ECO:0000313" key="3">
    <source>
        <dbReference type="EMBL" id="TAI47857.1"/>
    </source>
</evidence>
<dbReference type="EMBL" id="SGIU01000002">
    <property type="protein sequence ID" value="TAI47857.1"/>
    <property type="molecule type" value="Genomic_DNA"/>
</dbReference>
<evidence type="ECO:0000256" key="2">
    <source>
        <dbReference type="SAM" id="SignalP"/>
    </source>
</evidence>
<organism evidence="3 4">
    <name type="scientific">Flagellimonas allohymeniacidonis</name>
    <dbReference type="NCBI Taxonomy" id="2517819"/>
    <lineage>
        <taxon>Bacteria</taxon>
        <taxon>Pseudomonadati</taxon>
        <taxon>Bacteroidota</taxon>
        <taxon>Flavobacteriia</taxon>
        <taxon>Flavobacteriales</taxon>
        <taxon>Flavobacteriaceae</taxon>
        <taxon>Flagellimonas</taxon>
    </lineage>
</organism>
<protein>
    <submittedName>
        <fullName evidence="3">DUF4270 domain-containing protein</fullName>
    </submittedName>
</protein>
<keyword evidence="4" id="KW-1185">Reference proteome</keyword>
<dbReference type="InterPro" id="IPR025366">
    <property type="entry name" value="DUF4270"/>
</dbReference>
<dbReference type="RefSeq" id="WP_130615047.1">
    <property type="nucleotide sequence ID" value="NZ_SGIU01000002.1"/>
</dbReference>
<dbReference type="Pfam" id="PF14092">
    <property type="entry name" value="DUF4270"/>
    <property type="match status" value="1"/>
</dbReference>
<evidence type="ECO:0000256" key="1">
    <source>
        <dbReference type="SAM" id="MobiDB-lite"/>
    </source>
</evidence>
<dbReference type="OrthoDB" id="1466062at2"/>
<dbReference type="AlphaFoldDB" id="A0A4Q8QE36"/>
<feature type="compositionally biased region" description="Acidic residues" evidence="1">
    <location>
        <begin position="146"/>
        <end position="171"/>
    </location>
</feature>
<accession>A0A4Q8QE36</accession>
<dbReference type="PROSITE" id="PS51257">
    <property type="entry name" value="PROKAR_LIPOPROTEIN"/>
    <property type="match status" value="1"/>
</dbReference>
<reference evidence="3 4" key="1">
    <citation type="submission" date="2019-02" db="EMBL/GenBank/DDBJ databases">
        <title>Draft genome sequence of Muricauda sp. 176CP4-71.</title>
        <authorList>
            <person name="Park J.-S."/>
        </authorList>
    </citation>
    <scope>NUCLEOTIDE SEQUENCE [LARGE SCALE GENOMIC DNA]</scope>
    <source>
        <strain evidence="3 4">176CP4-71</strain>
    </source>
</reference>
<gene>
    <name evidence="3" type="ORF">EW142_14480</name>
</gene>
<feature type="signal peptide" evidence="2">
    <location>
        <begin position="1"/>
        <end position="24"/>
    </location>
</feature>
<keyword evidence="2" id="KW-0732">Signal</keyword>
<evidence type="ECO:0000313" key="4">
    <source>
        <dbReference type="Proteomes" id="UP000291981"/>
    </source>
</evidence>
<feature type="region of interest" description="Disordered" evidence="1">
    <location>
        <begin position="99"/>
        <end position="121"/>
    </location>
</feature>
<sequence length="609" mass="67292">MSLFKGIRALALAAALLATLYSCEEELQTLGDGVVAGEPFNTGREVYDVFAFNKSVTAVQTNRLPLYQLGAYSDPIYGKRVASIISQVTLPANLGNPTFGDLSQATEDVSETDDDDSTNPENETVQEVFLYIPFQIPPPSLRDSDGDTVEDAFDVDPDDPNSDSDGDGVTDNEERIAGSNPLDPDEDGTGDDFVANTFPRRFDLDSIFGNRAAPFNLKVTTSTFFLRDLDPNTNFEERQRYFSNQDLSSFQGETLFEGQVTVSDEELLFFQDDDPETTDVDESEQIESRLTPGIRVPLNNEFFQTNFLDKEGQSELLSQANFTDFFRGIQILGTDMEELMFLLDLTQALITVSYTYQDYNFTDEVVETAERNFLLNLVQNNNGLISGNAINTFVNDPFPADITNALDATENASRIYLKGGPGTIAEVRLFADDEETDGRGLPSIEEIRANNWIINEANLVFYVDRNALDAVGGTIEPPRLYLYNGETNNPIYNFETENNQVDEPLGIFLNYDGILEKSGNQGIKYTVRITDHINNIIVRDSANAKLNLVLSSNVGDPRVAEGTGTGTTTLDVPLMSTINPLGTILFGSNVGPANEDNKLKLEIFFTEAN</sequence>
<comment type="caution">
    <text evidence="3">The sequence shown here is derived from an EMBL/GenBank/DDBJ whole genome shotgun (WGS) entry which is preliminary data.</text>
</comment>